<feature type="non-terminal residue" evidence="1">
    <location>
        <position position="1"/>
    </location>
</feature>
<accession>A0A3B0R778</accession>
<dbReference type="EMBL" id="UOEF01000033">
    <property type="protein sequence ID" value="VAV88049.1"/>
    <property type="molecule type" value="Genomic_DNA"/>
</dbReference>
<proteinExistence type="predicted"/>
<reference evidence="1" key="1">
    <citation type="submission" date="2018-06" db="EMBL/GenBank/DDBJ databases">
        <authorList>
            <person name="Zhirakovskaya E."/>
        </authorList>
    </citation>
    <scope>NUCLEOTIDE SEQUENCE</scope>
</reference>
<sequence length="108" mass="12225">PFEELIWRLRCRFFEQNGNIALRANLDEVARDLRLPIGEIHRLLENGEADAALHLDAVAQDKYLIPGSPTLVLNEGRQRLYGNVSYRIIEANVQELLTVPSPGNASWC</sequence>
<gene>
    <name evidence="1" type="ORF">MNBD_ALPHA04-2238</name>
</gene>
<dbReference type="AlphaFoldDB" id="A0A3B0R778"/>
<name>A0A3B0R778_9ZZZZ</name>
<evidence type="ECO:0008006" key="2">
    <source>
        <dbReference type="Google" id="ProtNLM"/>
    </source>
</evidence>
<protein>
    <recommendedName>
        <fullName evidence="2">DSBA-like thioredoxin domain-containing protein</fullName>
    </recommendedName>
</protein>
<evidence type="ECO:0000313" key="1">
    <source>
        <dbReference type="EMBL" id="VAV88049.1"/>
    </source>
</evidence>
<dbReference type="SUPFAM" id="SSF52833">
    <property type="entry name" value="Thioredoxin-like"/>
    <property type="match status" value="1"/>
</dbReference>
<dbReference type="InterPro" id="IPR036249">
    <property type="entry name" value="Thioredoxin-like_sf"/>
</dbReference>
<dbReference type="Gene3D" id="3.40.30.10">
    <property type="entry name" value="Glutaredoxin"/>
    <property type="match status" value="1"/>
</dbReference>
<organism evidence="1">
    <name type="scientific">hydrothermal vent metagenome</name>
    <dbReference type="NCBI Taxonomy" id="652676"/>
    <lineage>
        <taxon>unclassified sequences</taxon>
        <taxon>metagenomes</taxon>
        <taxon>ecological metagenomes</taxon>
    </lineage>
</organism>